<protein>
    <submittedName>
        <fullName evidence="1">Uncharacterized protein</fullName>
    </submittedName>
</protein>
<sequence>MFAWPIWLDDFHPTDKYNTYFRPTSGSRWYHTGNII</sequence>
<dbReference type="AlphaFoldDB" id="A0AAD8YLR7"/>
<accession>A0AAD8YLR7</accession>
<organism evidence="1 2">
    <name type="scientific">Skeletonema marinoi</name>
    <dbReference type="NCBI Taxonomy" id="267567"/>
    <lineage>
        <taxon>Eukaryota</taxon>
        <taxon>Sar</taxon>
        <taxon>Stramenopiles</taxon>
        <taxon>Ochrophyta</taxon>
        <taxon>Bacillariophyta</taxon>
        <taxon>Coscinodiscophyceae</taxon>
        <taxon>Thalassiosirophycidae</taxon>
        <taxon>Thalassiosirales</taxon>
        <taxon>Skeletonemataceae</taxon>
        <taxon>Skeletonema</taxon>
        <taxon>Skeletonema marinoi-dohrnii complex</taxon>
    </lineage>
</organism>
<keyword evidence="2" id="KW-1185">Reference proteome</keyword>
<evidence type="ECO:0000313" key="1">
    <source>
        <dbReference type="EMBL" id="KAK1747451.1"/>
    </source>
</evidence>
<dbReference type="Proteomes" id="UP001224775">
    <property type="component" value="Unassembled WGS sequence"/>
</dbReference>
<reference evidence="1" key="1">
    <citation type="submission" date="2023-06" db="EMBL/GenBank/DDBJ databases">
        <title>Survivors Of The Sea: Transcriptome response of Skeletonema marinoi to long-term dormancy.</title>
        <authorList>
            <person name="Pinder M.I.M."/>
            <person name="Kourtchenko O."/>
            <person name="Robertson E.K."/>
            <person name="Larsson T."/>
            <person name="Maumus F."/>
            <person name="Osuna-Cruz C.M."/>
            <person name="Vancaester E."/>
            <person name="Stenow R."/>
            <person name="Vandepoele K."/>
            <person name="Ploug H."/>
            <person name="Bruchert V."/>
            <person name="Godhe A."/>
            <person name="Topel M."/>
        </authorList>
    </citation>
    <scope>NUCLEOTIDE SEQUENCE</scope>
    <source>
        <strain evidence="1">R05AC</strain>
    </source>
</reference>
<comment type="caution">
    <text evidence="1">The sequence shown here is derived from an EMBL/GenBank/DDBJ whole genome shotgun (WGS) entry which is preliminary data.</text>
</comment>
<proteinExistence type="predicted"/>
<dbReference type="EMBL" id="JATAAI010000002">
    <property type="protein sequence ID" value="KAK1747451.1"/>
    <property type="molecule type" value="Genomic_DNA"/>
</dbReference>
<evidence type="ECO:0000313" key="2">
    <source>
        <dbReference type="Proteomes" id="UP001224775"/>
    </source>
</evidence>
<name>A0AAD8YLR7_9STRA</name>
<gene>
    <name evidence="1" type="ORF">QTG54_001414</name>
</gene>